<evidence type="ECO:0000313" key="1">
    <source>
        <dbReference type="EMBL" id="ETW81842.1"/>
    </source>
</evidence>
<gene>
    <name evidence="1" type="ORF">HETIRDRAFT_409601</name>
</gene>
<name>W4K7P3_HETIT</name>
<proteinExistence type="predicted"/>
<dbReference type="HOGENOM" id="CLU_3068949_0_0_1"/>
<dbReference type="EMBL" id="KI925458">
    <property type="protein sequence ID" value="ETW81842.1"/>
    <property type="molecule type" value="Genomic_DNA"/>
</dbReference>
<sequence>MGPAWSNSSWAPEVAQAIDRLCSHSEVLDIPIDTDVSTIANSRSGTVIEGRFR</sequence>
<accession>W4K7P3</accession>
<keyword evidence="2" id="KW-1185">Reference proteome</keyword>
<dbReference type="KEGG" id="hir:HETIRDRAFT_409601"/>
<reference evidence="1 2" key="1">
    <citation type="journal article" date="2012" name="New Phytol.">
        <title>Insight into trade-off between wood decay and parasitism from the genome of a fungal forest pathogen.</title>
        <authorList>
            <person name="Olson A."/>
            <person name="Aerts A."/>
            <person name="Asiegbu F."/>
            <person name="Belbahri L."/>
            <person name="Bouzid O."/>
            <person name="Broberg A."/>
            <person name="Canback B."/>
            <person name="Coutinho P.M."/>
            <person name="Cullen D."/>
            <person name="Dalman K."/>
            <person name="Deflorio G."/>
            <person name="van Diepen L.T."/>
            <person name="Dunand C."/>
            <person name="Duplessis S."/>
            <person name="Durling M."/>
            <person name="Gonthier P."/>
            <person name="Grimwood J."/>
            <person name="Fossdal C.G."/>
            <person name="Hansson D."/>
            <person name="Henrissat B."/>
            <person name="Hietala A."/>
            <person name="Himmelstrand K."/>
            <person name="Hoffmeister D."/>
            <person name="Hogberg N."/>
            <person name="James T.Y."/>
            <person name="Karlsson M."/>
            <person name="Kohler A."/>
            <person name="Kues U."/>
            <person name="Lee Y.H."/>
            <person name="Lin Y.C."/>
            <person name="Lind M."/>
            <person name="Lindquist E."/>
            <person name="Lombard V."/>
            <person name="Lucas S."/>
            <person name="Lunden K."/>
            <person name="Morin E."/>
            <person name="Murat C."/>
            <person name="Park J."/>
            <person name="Raffaello T."/>
            <person name="Rouze P."/>
            <person name="Salamov A."/>
            <person name="Schmutz J."/>
            <person name="Solheim H."/>
            <person name="Stahlberg J."/>
            <person name="Velez H."/>
            <person name="de Vries R.P."/>
            <person name="Wiebenga A."/>
            <person name="Woodward S."/>
            <person name="Yakovlev I."/>
            <person name="Garbelotto M."/>
            <person name="Martin F."/>
            <person name="Grigoriev I.V."/>
            <person name="Stenlid J."/>
        </authorList>
    </citation>
    <scope>NUCLEOTIDE SEQUENCE [LARGE SCALE GENOMIC DNA]</scope>
    <source>
        <strain evidence="1 2">TC 32-1</strain>
    </source>
</reference>
<dbReference type="GeneID" id="20672784"/>
<dbReference type="InParanoid" id="W4K7P3"/>
<protein>
    <submittedName>
        <fullName evidence="1">Uncharacterized protein</fullName>
    </submittedName>
</protein>
<dbReference type="RefSeq" id="XP_009546438.1">
    <property type="nucleotide sequence ID" value="XM_009548143.1"/>
</dbReference>
<dbReference type="AlphaFoldDB" id="W4K7P3"/>
<organism evidence="1 2">
    <name type="scientific">Heterobasidion irregulare (strain TC 32-1)</name>
    <dbReference type="NCBI Taxonomy" id="747525"/>
    <lineage>
        <taxon>Eukaryota</taxon>
        <taxon>Fungi</taxon>
        <taxon>Dikarya</taxon>
        <taxon>Basidiomycota</taxon>
        <taxon>Agaricomycotina</taxon>
        <taxon>Agaricomycetes</taxon>
        <taxon>Russulales</taxon>
        <taxon>Bondarzewiaceae</taxon>
        <taxon>Heterobasidion</taxon>
        <taxon>Heterobasidion annosum species complex</taxon>
    </lineage>
</organism>
<evidence type="ECO:0000313" key="2">
    <source>
        <dbReference type="Proteomes" id="UP000030671"/>
    </source>
</evidence>
<dbReference type="Proteomes" id="UP000030671">
    <property type="component" value="Unassembled WGS sequence"/>
</dbReference>